<dbReference type="EMBL" id="LT840185">
    <property type="protein sequence ID" value="SMF69633.1"/>
    <property type="molecule type" value="Genomic_DNA"/>
</dbReference>
<dbReference type="GO" id="GO:0005886">
    <property type="term" value="C:plasma membrane"/>
    <property type="evidence" value="ECO:0007669"/>
    <property type="project" value="UniProtKB-SubCell"/>
</dbReference>
<evidence type="ECO:0000313" key="6">
    <source>
        <dbReference type="EMBL" id="SMF69633.1"/>
    </source>
</evidence>
<feature type="transmembrane region" description="Helical" evidence="5">
    <location>
        <begin position="62"/>
        <end position="82"/>
    </location>
</feature>
<comment type="subcellular location">
    <subcellularLocation>
        <location evidence="5">Cell membrane</location>
        <topology evidence="5">Multi-pass membrane protein</topology>
    </subcellularLocation>
</comment>
<proteinExistence type="inferred from homology"/>
<organism evidence="6 7">
    <name type="scientific">Allosphingosinicella indica</name>
    <dbReference type="NCBI Taxonomy" id="941907"/>
    <lineage>
        <taxon>Bacteria</taxon>
        <taxon>Pseudomonadati</taxon>
        <taxon>Pseudomonadota</taxon>
        <taxon>Alphaproteobacteria</taxon>
        <taxon>Sphingomonadales</taxon>
        <taxon>Sphingomonadaceae</taxon>
        <taxon>Allosphingosinicella</taxon>
    </lineage>
</organism>
<protein>
    <recommendedName>
        <fullName evidence="5">UPF0314 protein SAMN06295910_1753</fullName>
    </recommendedName>
</protein>
<keyword evidence="4 5" id="KW-0472">Membrane</keyword>
<sequence>MARTRKGGGIAARYWLMAIGITLAAAIALVWMGRPPICTCGTIKLWAGAAHSADNSQHLADWYTPSHIVHGFLFYALFWLLWRGGPRGPRFVAAVALEAAWEVAENTRWVIDRYRDATMALGYTGDSVINSVADIGWMALGYLIASRLPWRVTAAIGVGLELLTLYVIRDNLTLNVLMLVWPIDAIRVWQSGA</sequence>
<dbReference type="NCBIfam" id="NF002099">
    <property type="entry name" value="PRK00944.1"/>
    <property type="match status" value="1"/>
</dbReference>
<evidence type="ECO:0000313" key="7">
    <source>
        <dbReference type="Proteomes" id="UP000192934"/>
    </source>
</evidence>
<comment type="similarity">
    <text evidence="5">Belongs to the UPF0314 family.</text>
</comment>
<keyword evidence="2 5" id="KW-0812">Transmembrane</keyword>
<dbReference type="InterPro" id="IPR019691">
    <property type="entry name" value="DUF2585"/>
</dbReference>
<keyword evidence="3 5" id="KW-1133">Transmembrane helix</keyword>
<dbReference type="RefSeq" id="WP_085218424.1">
    <property type="nucleotide sequence ID" value="NZ_LT840185.1"/>
</dbReference>
<gene>
    <name evidence="6" type="ORF">SAMN06295910_1753</name>
</gene>
<dbReference type="Proteomes" id="UP000192934">
    <property type="component" value="Chromosome I"/>
</dbReference>
<evidence type="ECO:0000256" key="5">
    <source>
        <dbReference type="HAMAP-Rule" id="MF_01514"/>
    </source>
</evidence>
<accession>A0A1X7GHV8</accession>
<keyword evidence="7" id="KW-1185">Reference proteome</keyword>
<reference evidence="7" key="1">
    <citation type="submission" date="2017-04" db="EMBL/GenBank/DDBJ databases">
        <authorList>
            <person name="Varghese N."/>
            <person name="Submissions S."/>
        </authorList>
    </citation>
    <scope>NUCLEOTIDE SEQUENCE [LARGE SCALE GENOMIC DNA]</scope>
    <source>
        <strain evidence="7">Dd16</strain>
    </source>
</reference>
<name>A0A1X7GHV8_9SPHN</name>
<dbReference type="STRING" id="941907.SAMN06295910_1753"/>
<evidence type="ECO:0000256" key="3">
    <source>
        <dbReference type="ARBA" id="ARBA00022989"/>
    </source>
</evidence>
<evidence type="ECO:0000256" key="2">
    <source>
        <dbReference type="ARBA" id="ARBA00022692"/>
    </source>
</evidence>
<evidence type="ECO:0000256" key="1">
    <source>
        <dbReference type="ARBA" id="ARBA00022475"/>
    </source>
</evidence>
<dbReference type="HAMAP" id="MF_01514">
    <property type="entry name" value="UPF0314"/>
    <property type="match status" value="1"/>
</dbReference>
<feature type="transmembrane region" description="Helical" evidence="5">
    <location>
        <begin position="12"/>
        <end position="32"/>
    </location>
</feature>
<dbReference type="Pfam" id="PF10755">
    <property type="entry name" value="DUF2585"/>
    <property type="match status" value="1"/>
</dbReference>
<dbReference type="OrthoDB" id="9811954at2"/>
<dbReference type="AlphaFoldDB" id="A0A1X7GHV8"/>
<evidence type="ECO:0000256" key="4">
    <source>
        <dbReference type="ARBA" id="ARBA00023136"/>
    </source>
</evidence>
<keyword evidence="1 5" id="KW-1003">Cell membrane</keyword>